<dbReference type="AlphaFoldDB" id="A0A2T1G339"/>
<comment type="cofactor">
    <cofactor evidence="1">
        <name>pantetheine 4'-phosphate</name>
        <dbReference type="ChEBI" id="CHEBI:47942"/>
    </cofactor>
</comment>
<dbReference type="SMART" id="SM00823">
    <property type="entry name" value="PKS_PP"/>
    <property type="match status" value="2"/>
</dbReference>
<dbReference type="Proteomes" id="UP000238937">
    <property type="component" value="Unassembled WGS sequence"/>
</dbReference>
<sequence>MKGLTGLVLRHTPNSQLPTPNSQLPTPNSLRDYLKQKLPAYMVPGAFVYLESMPLTPNGKVDRKALPLPDLDLSLRTDFVAPSTPTQEALATLWQEILHLPQVGIRDNFFELGGHSLLATQVIIRLRPLFGVELPLRRLFESPTISELSELIEATQATGAGLDRSPILPVSRAEKLPLSFAQSRLWFLDRLEGGSATYNMPEPLQLTGDLDIAALELAVEGILQRHEVLRTSFETIEGEPVQVISSNFQIAMPFVDLQHLSGEAQSTRLQELAVEESQQPFDLAVPPLLRFTLVRLGLESHVLLVTMHHIISDGWSMGIFVDELSELYRAICTETPAQLPGLPIQYADFAQWQRKWLTGDVLQSQVDYWKQQLATAPPLLELPTDRPRPSMQTFRGGTTSFYLDRELTQQLKLLSQNSGATLFMTLLAAFATLLSRYSRQEDIVIGSPIANRNHSGIESLIGFFVNTLVLHTKLEGDPTFTELLDRVREMTLGAYEHQDLPFEKLVEELQPQRSLSYTPLFQVMFVLQNAPLSKLDLPDLTISPFKMEHVTARFDLTLQMEETAAGLTGELIYNRDLFDATTIERMASHLEILLAGIVANPQQQVAKLPLISSAERQQLLIDWNDTQVDYPQDKCFHELFEAQVERTPDAIAVQFEDAKLTYRELNDRSNQLARYLQTLGVKPEVLVGICVERSLDTIVGLLGVFKAGGAYVPLDPAYPADRLSFMLSDSQVALLLTQQKLLAGLPDCDVPILRLDADWGDIESKDRSNFDSGVRFNNLAYVIYTSGSTGKPKGVLVQHQGLCNLAQAHVRIFDAHPDSRVLQFASFSFDASIAEVVLSLYAGATLYLGARESLIPGTGLMRLLLDRKISHVTLSPSALAAMPSGEYPDLRTITVAGEACPPDLVAQWGRGRQFINGYGPTESTVCTTTAICKDSDTAPPIGRPMDNLQVYILDRHLQPVPIGVAGELHVGGAGLARGYLNRADLTAEKFIPNPFGRDYSGRLYKTGDLARYLPDGNIEFLGRIDQQVKIRGFRIELGEIEAVLSLHPQVREAVVVVRVDPTGKRLVAYIVPKSGTIATGELRSFVADKLAEFMVPSAFVMMESLPLTPNGKIDRKALANLEQAHSELDSIIVAPRTPVEEVLAGIWAEVLGVERVGIHHNFFELGGHSLLATQVVSRIHDALGVELPLRTLFERQTVADLGEVVVEYLAAETEDDEMARILAELEEMD</sequence>
<dbReference type="FunFam" id="1.10.1200.10:FF:000005">
    <property type="entry name" value="Nonribosomal peptide synthetase 1"/>
    <property type="match status" value="2"/>
</dbReference>
<keyword evidence="3" id="KW-0596">Phosphopantetheine</keyword>
<keyword evidence="8" id="KW-1185">Reference proteome</keyword>
<evidence type="ECO:0000256" key="3">
    <source>
        <dbReference type="ARBA" id="ARBA00022450"/>
    </source>
</evidence>
<feature type="domain" description="Carrier" evidence="6">
    <location>
        <begin position="1134"/>
        <end position="1209"/>
    </location>
</feature>
<dbReference type="GO" id="GO:0005829">
    <property type="term" value="C:cytosol"/>
    <property type="evidence" value="ECO:0007669"/>
    <property type="project" value="TreeGrafter"/>
</dbReference>
<dbReference type="InterPro" id="IPR001242">
    <property type="entry name" value="Condensation_dom"/>
</dbReference>
<dbReference type="Gene3D" id="3.40.50.980">
    <property type="match status" value="2"/>
</dbReference>
<dbReference type="InterPro" id="IPR006162">
    <property type="entry name" value="Ppantetheine_attach_site"/>
</dbReference>
<dbReference type="FunFam" id="3.40.50.12780:FF:000012">
    <property type="entry name" value="Non-ribosomal peptide synthetase"/>
    <property type="match status" value="1"/>
</dbReference>
<dbReference type="Pfam" id="PF00668">
    <property type="entry name" value="Condensation"/>
    <property type="match status" value="1"/>
</dbReference>
<dbReference type="EMBL" id="PVWO01000351">
    <property type="protein sequence ID" value="PSB51662.1"/>
    <property type="molecule type" value="Genomic_DNA"/>
</dbReference>
<evidence type="ECO:0000256" key="2">
    <source>
        <dbReference type="ARBA" id="ARBA00006432"/>
    </source>
</evidence>
<dbReference type="FunFam" id="3.30.559.10:FF:000012">
    <property type="entry name" value="Non-ribosomal peptide synthetase"/>
    <property type="match status" value="1"/>
</dbReference>
<gene>
    <name evidence="7" type="ORF">C7B77_21355</name>
</gene>
<evidence type="ECO:0000313" key="7">
    <source>
        <dbReference type="EMBL" id="PSB51662.1"/>
    </source>
</evidence>
<dbReference type="InterPro" id="IPR009081">
    <property type="entry name" value="PP-bd_ACP"/>
</dbReference>
<dbReference type="FunFam" id="2.30.38.10:FF:000001">
    <property type="entry name" value="Non-ribosomal peptide synthetase PvdI"/>
    <property type="match status" value="1"/>
</dbReference>
<dbReference type="SUPFAM" id="SSF56801">
    <property type="entry name" value="Acetyl-CoA synthetase-like"/>
    <property type="match status" value="2"/>
</dbReference>
<evidence type="ECO:0000256" key="4">
    <source>
        <dbReference type="ARBA" id="ARBA00022553"/>
    </source>
</evidence>
<dbReference type="PANTHER" id="PTHR45527">
    <property type="entry name" value="NONRIBOSOMAL PEPTIDE SYNTHETASE"/>
    <property type="match status" value="1"/>
</dbReference>
<dbReference type="GO" id="GO:0003824">
    <property type="term" value="F:catalytic activity"/>
    <property type="evidence" value="ECO:0007669"/>
    <property type="project" value="InterPro"/>
</dbReference>
<dbReference type="PROSITE" id="PS50075">
    <property type="entry name" value="CARRIER"/>
    <property type="match status" value="2"/>
</dbReference>
<evidence type="ECO:0000256" key="5">
    <source>
        <dbReference type="SAM" id="MobiDB-lite"/>
    </source>
</evidence>
<dbReference type="FunFam" id="3.40.50.980:FF:000001">
    <property type="entry name" value="Non-ribosomal peptide synthetase"/>
    <property type="match status" value="1"/>
</dbReference>
<comment type="caution">
    <text evidence="7">The sequence shown here is derived from an EMBL/GenBank/DDBJ whole genome shotgun (WGS) entry which is preliminary data.</text>
</comment>
<dbReference type="InterPro" id="IPR045851">
    <property type="entry name" value="AMP-bd_C_sf"/>
</dbReference>
<dbReference type="CDD" id="cd17652">
    <property type="entry name" value="A_NRPS_CmdD_like"/>
    <property type="match status" value="1"/>
</dbReference>
<comment type="similarity">
    <text evidence="2">Belongs to the ATP-dependent AMP-binding enzyme family.</text>
</comment>
<dbReference type="InterPro" id="IPR020845">
    <property type="entry name" value="AMP-binding_CS"/>
</dbReference>
<accession>A0A2T1G339</accession>
<dbReference type="Gene3D" id="2.30.38.10">
    <property type="entry name" value="Luciferase, Domain 3"/>
    <property type="match status" value="1"/>
</dbReference>
<protein>
    <recommendedName>
        <fullName evidence="6">Carrier domain-containing protein</fullName>
    </recommendedName>
</protein>
<dbReference type="InterPro" id="IPR025110">
    <property type="entry name" value="AMP-bd_C"/>
</dbReference>
<dbReference type="OrthoDB" id="9757538at2"/>
<dbReference type="FunFam" id="3.30.559.30:FF:000001">
    <property type="entry name" value="Non-ribosomal peptide synthetase"/>
    <property type="match status" value="1"/>
</dbReference>
<dbReference type="InterPro" id="IPR010071">
    <property type="entry name" value="AA_adenyl_dom"/>
</dbReference>
<dbReference type="GO" id="GO:0008610">
    <property type="term" value="P:lipid biosynthetic process"/>
    <property type="evidence" value="ECO:0007669"/>
    <property type="project" value="UniProtKB-ARBA"/>
</dbReference>
<dbReference type="FunFam" id="3.30.300.30:FF:000010">
    <property type="entry name" value="Enterobactin synthetase component F"/>
    <property type="match status" value="1"/>
</dbReference>
<organism evidence="7 8">
    <name type="scientific">Chamaesiphon polymorphus CCALA 037</name>
    <dbReference type="NCBI Taxonomy" id="2107692"/>
    <lineage>
        <taxon>Bacteria</taxon>
        <taxon>Bacillati</taxon>
        <taxon>Cyanobacteriota</taxon>
        <taxon>Cyanophyceae</taxon>
        <taxon>Gomontiellales</taxon>
        <taxon>Chamaesiphonaceae</taxon>
        <taxon>Chamaesiphon</taxon>
    </lineage>
</organism>
<evidence type="ECO:0000256" key="1">
    <source>
        <dbReference type="ARBA" id="ARBA00001957"/>
    </source>
</evidence>
<dbReference type="CDD" id="cd19531">
    <property type="entry name" value="LCL_NRPS-like"/>
    <property type="match status" value="1"/>
</dbReference>
<dbReference type="InterPro" id="IPR036736">
    <property type="entry name" value="ACP-like_sf"/>
</dbReference>
<dbReference type="Gene3D" id="1.10.1200.10">
    <property type="entry name" value="ACP-like"/>
    <property type="match status" value="1"/>
</dbReference>
<feature type="domain" description="Carrier" evidence="6">
    <location>
        <begin position="81"/>
        <end position="156"/>
    </location>
</feature>
<dbReference type="NCBIfam" id="TIGR01733">
    <property type="entry name" value="AA-adenyl-dom"/>
    <property type="match status" value="1"/>
</dbReference>
<dbReference type="PROSITE" id="PS00455">
    <property type="entry name" value="AMP_BINDING"/>
    <property type="match status" value="1"/>
</dbReference>
<dbReference type="Gene3D" id="3.30.559.10">
    <property type="entry name" value="Chloramphenicol acetyltransferase-like domain"/>
    <property type="match status" value="1"/>
</dbReference>
<dbReference type="InterPro" id="IPR023213">
    <property type="entry name" value="CAT-like_dom_sf"/>
</dbReference>
<evidence type="ECO:0000259" key="6">
    <source>
        <dbReference type="PROSITE" id="PS50075"/>
    </source>
</evidence>
<dbReference type="SUPFAM" id="SSF47336">
    <property type="entry name" value="ACP-like"/>
    <property type="match status" value="2"/>
</dbReference>
<proteinExistence type="inferred from homology"/>
<feature type="compositionally biased region" description="Polar residues" evidence="5">
    <location>
        <begin position="12"/>
        <end position="27"/>
    </location>
</feature>
<dbReference type="GO" id="GO:0031177">
    <property type="term" value="F:phosphopantetheine binding"/>
    <property type="evidence" value="ECO:0007669"/>
    <property type="project" value="InterPro"/>
</dbReference>
<name>A0A2T1G339_9CYAN</name>
<dbReference type="Pfam" id="PF13193">
    <property type="entry name" value="AMP-binding_C"/>
    <property type="match status" value="1"/>
</dbReference>
<evidence type="ECO:0000313" key="8">
    <source>
        <dbReference type="Proteomes" id="UP000238937"/>
    </source>
</evidence>
<dbReference type="PANTHER" id="PTHR45527:SF1">
    <property type="entry name" value="FATTY ACID SYNTHASE"/>
    <property type="match status" value="1"/>
</dbReference>
<dbReference type="InterPro" id="IPR020806">
    <property type="entry name" value="PKS_PP-bd"/>
</dbReference>
<reference evidence="7 8" key="1">
    <citation type="submission" date="2018-03" db="EMBL/GenBank/DDBJ databases">
        <title>The ancient ancestry and fast evolution of plastids.</title>
        <authorList>
            <person name="Moore K.R."/>
            <person name="Magnabosco C."/>
            <person name="Momper L."/>
            <person name="Gold D.A."/>
            <person name="Bosak T."/>
            <person name="Fournier G.P."/>
        </authorList>
    </citation>
    <scope>NUCLEOTIDE SEQUENCE [LARGE SCALE GENOMIC DNA]</scope>
    <source>
        <strain evidence="7 8">CCALA 037</strain>
    </source>
</reference>
<dbReference type="GO" id="GO:0043041">
    <property type="term" value="P:amino acid activation for nonribosomal peptide biosynthetic process"/>
    <property type="evidence" value="ECO:0007669"/>
    <property type="project" value="TreeGrafter"/>
</dbReference>
<dbReference type="SUPFAM" id="SSF52777">
    <property type="entry name" value="CoA-dependent acyltransferases"/>
    <property type="match status" value="2"/>
</dbReference>
<keyword evidence="4" id="KW-0597">Phosphoprotein</keyword>
<dbReference type="InterPro" id="IPR000873">
    <property type="entry name" value="AMP-dep_synth/lig_dom"/>
</dbReference>
<dbReference type="Pfam" id="PF00501">
    <property type="entry name" value="AMP-binding"/>
    <property type="match status" value="1"/>
</dbReference>
<feature type="region of interest" description="Disordered" evidence="5">
    <location>
        <begin position="1"/>
        <end position="27"/>
    </location>
</feature>
<dbReference type="Pfam" id="PF00550">
    <property type="entry name" value="PP-binding"/>
    <property type="match status" value="2"/>
</dbReference>
<dbReference type="GO" id="GO:0044550">
    <property type="term" value="P:secondary metabolite biosynthetic process"/>
    <property type="evidence" value="ECO:0007669"/>
    <property type="project" value="UniProtKB-ARBA"/>
</dbReference>
<dbReference type="Gene3D" id="3.30.300.30">
    <property type="match status" value="2"/>
</dbReference>
<dbReference type="Gene3D" id="3.30.559.30">
    <property type="entry name" value="Nonribosomal peptide synthetase, condensation domain"/>
    <property type="match status" value="1"/>
</dbReference>
<dbReference type="PROSITE" id="PS00012">
    <property type="entry name" value="PHOSPHOPANTETHEINE"/>
    <property type="match status" value="1"/>
</dbReference>
<dbReference type="Gene3D" id="3.40.50.1820">
    <property type="entry name" value="alpha/beta hydrolase"/>
    <property type="match status" value="1"/>
</dbReference>
<dbReference type="InterPro" id="IPR029058">
    <property type="entry name" value="AB_hydrolase_fold"/>
</dbReference>